<proteinExistence type="inferred from homology"/>
<dbReference type="PROSITE" id="PS51904">
    <property type="entry name" value="GLYCOSYL_HYDROL_F25_2"/>
    <property type="match status" value="1"/>
</dbReference>
<protein>
    <recommendedName>
        <fullName evidence="4">Lysozyme</fullName>
        <ecNumber evidence="4">3.2.1.17</ecNumber>
    </recommendedName>
</protein>
<dbReference type="InterPro" id="IPR018077">
    <property type="entry name" value="Glyco_hydro_fam25_subgr"/>
</dbReference>
<dbReference type="PANTHER" id="PTHR34135:SF2">
    <property type="entry name" value="LYSOZYME"/>
    <property type="match status" value="1"/>
</dbReference>
<gene>
    <name evidence="6" type="ORF">GCM10009765_24300</name>
</gene>
<comment type="similarity">
    <text evidence="1 4">Belongs to the glycosyl hydrolase 25 family.</text>
</comment>
<dbReference type="PROSITE" id="PS00953">
    <property type="entry name" value="GLYCOSYL_HYDROL_F25_1"/>
    <property type="match status" value="1"/>
</dbReference>
<dbReference type="SUPFAM" id="SSF51445">
    <property type="entry name" value="(Trans)glycosidases"/>
    <property type="match status" value="1"/>
</dbReference>
<evidence type="ECO:0000313" key="6">
    <source>
        <dbReference type="EMBL" id="GAA1674110.1"/>
    </source>
</evidence>
<dbReference type="EMBL" id="BAAANY010000008">
    <property type="protein sequence ID" value="GAA1674110.1"/>
    <property type="molecule type" value="Genomic_DNA"/>
</dbReference>
<accession>A0ABN2GN88</accession>
<dbReference type="Proteomes" id="UP001500618">
    <property type="component" value="Unassembled WGS sequence"/>
</dbReference>
<dbReference type="Pfam" id="PF01183">
    <property type="entry name" value="Glyco_hydro_25"/>
    <property type="match status" value="1"/>
</dbReference>
<reference evidence="7" key="1">
    <citation type="journal article" date="2019" name="Int. J. Syst. Evol. Microbiol.">
        <title>The Global Catalogue of Microorganisms (GCM) 10K type strain sequencing project: providing services to taxonomists for standard genome sequencing and annotation.</title>
        <authorList>
            <consortium name="The Broad Institute Genomics Platform"/>
            <consortium name="The Broad Institute Genome Sequencing Center for Infectious Disease"/>
            <person name="Wu L."/>
            <person name="Ma J."/>
        </authorList>
    </citation>
    <scope>NUCLEOTIDE SEQUENCE [LARGE SCALE GENOMIC DNA]</scope>
    <source>
        <strain evidence="7">JCM 14718</strain>
    </source>
</reference>
<feature type="chain" id="PRO_5046059996" description="Lysozyme" evidence="5">
    <location>
        <begin position="40"/>
        <end position="269"/>
    </location>
</feature>
<evidence type="ECO:0000256" key="5">
    <source>
        <dbReference type="SAM" id="SignalP"/>
    </source>
</evidence>
<evidence type="ECO:0000256" key="2">
    <source>
        <dbReference type="ARBA" id="ARBA00022801"/>
    </source>
</evidence>
<dbReference type="SMART" id="SM00641">
    <property type="entry name" value="Glyco_25"/>
    <property type="match status" value="1"/>
</dbReference>
<sequence length="269" mass="27987">MKGSFDRVRRGRWRALAIVGASAAAALVVTLVTVSPASAAPPPGPGHEGMAGPRPAVSNAVQPAVAGLPGIDVSSYQGSINWTAVKNAGIKWAYMKATESTTYYDPTFNANYVNAYHAGVIRGAYHFAQPGQSSGATQATYFATHGGGWSADNLTLPGMLDLEGTCASVSWIRDFYNTYKAKTGRDVVIYTSASYWNSCTGGSSAFASLTPLDVASWGGSSPVMPGGFGAYTMWQYTDSGSVSGISGAVDRDTFNGPDARLLALANNTP</sequence>
<comment type="caution">
    <text evidence="6">The sequence shown here is derived from an EMBL/GenBank/DDBJ whole genome shotgun (WGS) entry which is preliminary data.</text>
</comment>
<dbReference type="RefSeq" id="WP_344309853.1">
    <property type="nucleotide sequence ID" value="NZ_BAAANY010000008.1"/>
</dbReference>
<dbReference type="InterPro" id="IPR008270">
    <property type="entry name" value="Glyco_hydro_25_AS"/>
</dbReference>
<keyword evidence="5" id="KW-0732">Signal</keyword>
<keyword evidence="2 4" id="KW-0378">Hydrolase</keyword>
<name>A0ABN2GN88_9ACTN</name>
<evidence type="ECO:0000256" key="4">
    <source>
        <dbReference type="RuleBase" id="RU361176"/>
    </source>
</evidence>
<evidence type="ECO:0000313" key="7">
    <source>
        <dbReference type="Proteomes" id="UP001500618"/>
    </source>
</evidence>
<feature type="signal peptide" evidence="5">
    <location>
        <begin position="1"/>
        <end position="39"/>
    </location>
</feature>
<keyword evidence="7" id="KW-1185">Reference proteome</keyword>
<dbReference type="Gene3D" id="3.20.20.80">
    <property type="entry name" value="Glycosidases"/>
    <property type="match status" value="1"/>
</dbReference>
<dbReference type="InterPro" id="IPR002053">
    <property type="entry name" value="Glyco_hydro_25"/>
</dbReference>
<evidence type="ECO:0000256" key="1">
    <source>
        <dbReference type="ARBA" id="ARBA00010646"/>
    </source>
</evidence>
<dbReference type="EC" id="3.2.1.17" evidence="4"/>
<dbReference type="PANTHER" id="PTHR34135">
    <property type="entry name" value="LYSOZYME"/>
    <property type="match status" value="1"/>
</dbReference>
<dbReference type="InterPro" id="IPR017853">
    <property type="entry name" value="GH"/>
</dbReference>
<comment type="catalytic activity">
    <reaction evidence="4">
        <text>Hydrolysis of (1-&gt;4)-beta-linkages between N-acetylmuramic acid and N-acetyl-D-glucosamine residues in a peptidoglycan and between N-acetyl-D-glucosamine residues in chitodextrins.</text>
        <dbReference type="EC" id="3.2.1.17"/>
    </reaction>
</comment>
<evidence type="ECO:0000256" key="3">
    <source>
        <dbReference type="ARBA" id="ARBA00023295"/>
    </source>
</evidence>
<organism evidence="6 7">
    <name type="scientific">Fodinicola feengrottensis</name>
    <dbReference type="NCBI Taxonomy" id="435914"/>
    <lineage>
        <taxon>Bacteria</taxon>
        <taxon>Bacillati</taxon>
        <taxon>Actinomycetota</taxon>
        <taxon>Actinomycetes</taxon>
        <taxon>Mycobacteriales</taxon>
        <taxon>Fodinicola</taxon>
    </lineage>
</organism>
<keyword evidence="3 4" id="KW-0326">Glycosidase</keyword>